<dbReference type="InterPro" id="IPR046373">
    <property type="entry name" value="Acyl-CoA_Oxase/DH_mid-dom_sf"/>
</dbReference>
<keyword evidence="17" id="KW-1185">Reference proteome</keyword>
<evidence type="ECO:0000256" key="12">
    <source>
        <dbReference type="PIRSR" id="PIRSR000168-2"/>
    </source>
</evidence>
<dbReference type="SUPFAM" id="SSF47203">
    <property type="entry name" value="Acyl-CoA dehydrogenase C-terminal domain-like"/>
    <property type="match status" value="2"/>
</dbReference>
<evidence type="ECO:0000256" key="1">
    <source>
        <dbReference type="ARBA" id="ARBA00001974"/>
    </source>
</evidence>
<dbReference type="GO" id="GO:0005504">
    <property type="term" value="F:fatty acid binding"/>
    <property type="evidence" value="ECO:0007669"/>
    <property type="project" value="TreeGrafter"/>
</dbReference>
<evidence type="ECO:0000256" key="7">
    <source>
        <dbReference type="ARBA" id="ARBA00023002"/>
    </source>
</evidence>
<reference evidence="16" key="1">
    <citation type="submission" date="2021-09" db="EMBL/GenBank/DDBJ databases">
        <authorList>
            <consortium name="AG Swart"/>
            <person name="Singh M."/>
            <person name="Singh A."/>
            <person name="Seah K."/>
            <person name="Emmerich C."/>
        </authorList>
    </citation>
    <scope>NUCLEOTIDE SEQUENCE</scope>
    <source>
        <strain evidence="16">ATCC30299</strain>
    </source>
</reference>
<dbReference type="SUPFAM" id="SSF56645">
    <property type="entry name" value="Acyl-CoA dehydrogenase NM domain-like"/>
    <property type="match status" value="1"/>
</dbReference>
<feature type="binding site" evidence="12">
    <location>
        <position position="205"/>
    </location>
    <ligand>
        <name>FAD</name>
        <dbReference type="ChEBI" id="CHEBI:57692"/>
    </ligand>
</feature>
<evidence type="ECO:0000259" key="15">
    <source>
        <dbReference type="Pfam" id="PF22924"/>
    </source>
</evidence>
<dbReference type="GO" id="GO:0055088">
    <property type="term" value="P:lipid homeostasis"/>
    <property type="evidence" value="ECO:0007669"/>
    <property type="project" value="TreeGrafter"/>
</dbReference>
<dbReference type="Gene3D" id="1.20.140.10">
    <property type="entry name" value="Butyryl-CoA Dehydrogenase, subunit A, domain 3"/>
    <property type="match status" value="2"/>
</dbReference>
<evidence type="ECO:0000256" key="3">
    <source>
        <dbReference type="ARBA" id="ARBA00006288"/>
    </source>
</evidence>
<keyword evidence="9" id="KW-0576">Peroxisome</keyword>
<dbReference type="InterPro" id="IPR055060">
    <property type="entry name" value="ACOX_C_alpha1"/>
</dbReference>
<dbReference type="InterPro" id="IPR012258">
    <property type="entry name" value="Acyl-CoA_oxidase"/>
</dbReference>
<dbReference type="InterPro" id="IPR006091">
    <property type="entry name" value="Acyl-CoA_Oxase/DH_mid-dom"/>
</dbReference>
<evidence type="ECO:0000256" key="2">
    <source>
        <dbReference type="ARBA" id="ARBA00004275"/>
    </source>
</evidence>
<dbReference type="GO" id="GO:0071949">
    <property type="term" value="F:FAD binding"/>
    <property type="evidence" value="ECO:0007669"/>
    <property type="project" value="InterPro"/>
</dbReference>
<dbReference type="Pfam" id="PF02770">
    <property type="entry name" value="Acyl-CoA_dh_M"/>
    <property type="match status" value="1"/>
</dbReference>
<feature type="binding site" evidence="12">
    <location>
        <position position="166"/>
    </location>
    <ligand>
        <name>FAD</name>
        <dbReference type="ChEBI" id="CHEBI:57692"/>
    </ligand>
</feature>
<dbReference type="PANTHER" id="PTHR10909">
    <property type="entry name" value="ELECTRON TRANSPORT OXIDOREDUCTASE"/>
    <property type="match status" value="1"/>
</dbReference>
<keyword evidence="6" id="KW-0276">Fatty acid metabolism</keyword>
<dbReference type="GO" id="GO:0003997">
    <property type="term" value="F:acyl-CoA oxidase activity"/>
    <property type="evidence" value="ECO:0007669"/>
    <property type="project" value="InterPro"/>
</dbReference>
<evidence type="ECO:0000256" key="4">
    <source>
        <dbReference type="ARBA" id="ARBA00022630"/>
    </source>
</evidence>
<dbReference type="Gene3D" id="2.40.110.10">
    <property type="entry name" value="Butyryl-CoA Dehydrogenase, subunit A, domain 2"/>
    <property type="match status" value="1"/>
</dbReference>
<evidence type="ECO:0000256" key="5">
    <source>
        <dbReference type="ARBA" id="ARBA00022827"/>
    </source>
</evidence>
<comment type="subcellular location">
    <subcellularLocation>
        <location evidence="2">Peroxisome</location>
    </subcellularLocation>
</comment>
<evidence type="ECO:0000259" key="13">
    <source>
        <dbReference type="Pfam" id="PF01756"/>
    </source>
</evidence>
<evidence type="ECO:0000256" key="8">
    <source>
        <dbReference type="ARBA" id="ARBA00023098"/>
    </source>
</evidence>
<organism evidence="16 17">
    <name type="scientific">Blepharisma stoltei</name>
    <dbReference type="NCBI Taxonomy" id="1481888"/>
    <lineage>
        <taxon>Eukaryota</taxon>
        <taxon>Sar</taxon>
        <taxon>Alveolata</taxon>
        <taxon>Ciliophora</taxon>
        <taxon>Postciliodesmatophora</taxon>
        <taxon>Heterotrichea</taxon>
        <taxon>Heterotrichida</taxon>
        <taxon>Blepharismidae</taxon>
        <taxon>Blepharisma</taxon>
    </lineage>
</organism>
<dbReference type="InterPro" id="IPR009100">
    <property type="entry name" value="AcylCoA_DH/oxidase_NM_dom_sf"/>
</dbReference>
<dbReference type="InterPro" id="IPR002655">
    <property type="entry name" value="Acyl-CoA_oxidase_C"/>
</dbReference>
<comment type="caution">
    <text evidence="16">The sequence shown here is derived from an EMBL/GenBank/DDBJ whole genome shotgun (WGS) entry which is preliminary data.</text>
</comment>
<evidence type="ECO:0000313" key="17">
    <source>
        <dbReference type="Proteomes" id="UP001162131"/>
    </source>
</evidence>
<dbReference type="Pfam" id="PF22924">
    <property type="entry name" value="ACOX_C_alpha1"/>
    <property type="match status" value="1"/>
</dbReference>
<dbReference type="GO" id="GO:0033540">
    <property type="term" value="P:fatty acid beta-oxidation using acyl-CoA oxidase"/>
    <property type="evidence" value="ECO:0007669"/>
    <property type="project" value="TreeGrafter"/>
</dbReference>
<feature type="domain" description="Acyl-CoA oxidase C-alpha1" evidence="15">
    <location>
        <begin position="310"/>
        <end position="466"/>
    </location>
</feature>
<evidence type="ECO:0000259" key="14">
    <source>
        <dbReference type="Pfam" id="PF02770"/>
    </source>
</evidence>
<dbReference type="FunFam" id="2.40.110.10:FF:000005">
    <property type="entry name" value="Acyl-coenzyme A oxidase"/>
    <property type="match status" value="1"/>
</dbReference>
<accession>A0AAU9JPD2</accession>
<comment type="similarity">
    <text evidence="3 10">Belongs to the acyl-CoA oxidase family.</text>
</comment>
<dbReference type="PIRSF" id="PIRSF000168">
    <property type="entry name" value="Acyl-CoA_oxidase"/>
    <property type="match status" value="1"/>
</dbReference>
<evidence type="ECO:0000256" key="11">
    <source>
        <dbReference type="PIRSR" id="PIRSR000168-1"/>
    </source>
</evidence>
<feature type="domain" description="Acyl-CoA oxidase/dehydrogenase middle" evidence="14">
    <location>
        <begin position="162"/>
        <end position="271"/>
    </location>
</feature>
<evidence type="ECO:0000256" key="9">
    <source>
        <dbReference type="ARBA" id="ARBA00023140"/>
    </source>
</evidence>
<feature type="domain" description="Acyl-CoA oxidase C-terminal" evidence="13">
    <location>
        <begin position="504"/>
        <end position="677"/>
    </location>
</feature>
<keyword evidence="5 10" id="KW-0274">FAD</keyword>
<keyword evidence="8" id="KW-0443">Lipid metabolism</keyword>
<sequence length="685" mass="78313">MAELKRLNLISSHILGNFKFETKSNSLDQYRARGKNFNHDLLRRKTFEPFYDMYTLIWDLMKEKPDLYDHSVAADFDREKLKERCHRQIMHLFPKCGLNHELNLKNPIKKISMCLGFCTNDIVLGTRTVVHIVLYTEALTNLGTDKHLNLINRAYTLKDYGCLGMTEIGHGSNVASIEITATYDMATREFVINSPTPTAVKWWIGAVGKTSNMAVIFAQLILKGINYGVHAFAIPIRDYETHKILDGIIIGDCGHKLGVQGIDNGFMIFRNYRVPYDCFLDRFSQVTPEGQFASSIRNNKKRFGTMISCLIRGRVVCIGGMESYARNALTIAIRYGAIRKQFGPDGERSILDYQLHRYRLMPYLARLFASNAATKFVSRLYNSRIPLMRTDPESPLVTEYHWLITVFKSLSTWNAFKTIQECREACGGHGYSTYAGFNKLKQDADVVCTFEGDNNVIIQQAERYILQAAQVRAANKPIASQYLQFINLQPAKPKIECAEHLKHPEVLISLLEYRCNYYLVNAVNKLQENMGRFSDMDSTWNNTQVRYLFVLPQVFGELLMLKELNNFVKELQTSCPATAQIVQSIMLLYGVHVLENESGMIKTQFTENEVRWINDTVIELCNEVGENAVNIMDAVAFPDHVVASVLGHSDGQAYERYTKVVENAPNCYGPPEWINLIHEHRKIFN</sequence>
<protein>
    <recommendedName>
        <fullName evidence="10">Acyl-coenzyme A oxidase</fullName>
    </recommendedName>
</protein>
<dbReference type="Proteomes" id="UP001162131">
    <property type="component" value="Unassembled WGS sequence"/>
</dbReference>
<dbReference type="AlphaFoldDB" id="A0AAU9JPD2"/>
<dbReference type="FunFam" id="1.20.140.10:FF:000010">
    <property type="entry name" value="Acyl-coenzyme A oxidase"/>
    <property type="match status" value="1"/>
</dbReference>
<feature type="active site" description="Proton acceptor" evidence="11">
    <location>
        <position position="451"/>
    </location>
</feature>
<dbReference type="Pfam" id="PF01756">
    <property type="entry name" value="ACOX"/>
    <property type="match status" value="1"/>
</dbReference>
<dbReference type="InterPro" id="IPR036250">
    <property type="entry name" value="AcylCo_DH-like_C"/>
</dbReference>
<name>A0AAU9JPD2_9CILI</name>
<comment type="cofactor">
    <cofactor evidence="1">
        <name>FAD</name>
        <dbReference type="ChEBI" id="CHEBI:57692"/>
    </cofactor>
</comment>
<keyword evidence="7" id="KW-0560">Oxidoreductase</keyword>
<keyword evidence="4 10" id="KW-0285">Flavoprotein</keyword>
<dbReference type="EMBL" id="CAJZBQ010000040">
    <property type="protein sequence ID" value="CAG9326346.1"/>
    <property type="molecule type" value="Genomic_DNA"/>
</dbReference>
<evidence type="ECO:0000256" key="10">
    <source>
        <dbReference type="PIRNR" id="PIRNR000168"/>
    </source>
</evidence>
<evidence type="ECO:0000313" key="16">
    <source>
        <dbReference type="EMBL" id="CAG9326346.1"/>
    </source>
</evidence>
<evidence type="ECO:0000256" key="6">
    <source>
        <dbReference type="ARBA" id="ARBA00022832"/>
    </source>
</evidence>
<proteinExistence type="inferred from homology"/>
<dbReference type="PANTHER" id="PTHR10909:SF352">
    <property type="entry name" value="ACYL-COENZYME A OXIDASE-LIKE PROTEIN"/>
    <property type="match status" value="1"/>
</dbReference>
<gene>
    <name evidence="16" type="ORF">BSTOLATCC_MIC40774</name>
</gene>
<dbReference type="GO" id="GO:0005777">
    <property type="term" value="C:peroxisome"/>
    <property type="evidence" value="ECO:0007669"/>
    <property type="project" value="UniProtKB-SubCell"/>
</dbReference>